<name>A0A8S3YNN2_9EUPU</name>
<feature type="domain" description="BZIP" evidence="3">
    <location>
        <begin position="206"/>
        <end position="269"/>
    </location>
</feature>
<dbReference type="OrthoDB" id="10032067at2759"/>
<dbReference type="SUPFAM" id="SSF57959">
    <property type="entry name" value="Leucine zipper domain"/>
    <property type="match status" value="1"/>
</dbReference>
<dbReference type="GO" id="GO:0006351">
    <property type="term" value="P:DNA-templated transcription"/>
    <property type="evidence" value="ECO:0007669"/>
    <property type="project" value="InterPro"/>
</dbReference>
<dbReference type="GO" id="GO:0000981">
    <property type="term" value="F:DNA-binding transcription factor activity, RNA polymerase II-specific"/>
    <property type="evidence" value="ECO:0007669"/>
    <property type="project" value="TreeGrafter"/>
</dbReference>
<protein>
    <recommendedName>
        <fullName evidence="3">BZIP domain-containing protein</fullName>
    </recommendedName>
</protein>
<dbReference type="EMBL" id="CAJHNH020000339">
    <property type="protein sequence ID" value="CAG5117055.1"/>
    <property type="molecule type" value="Genomic_DNA"/>
</dbReference>
<feature type="coiled-coil region" evidence="1">
    <location>
        <begin position="224"/>
        <end position="265"/>
    </location>
</feature>
<dbReference type="Gene3D" id="1.20.5.170">
    <property type="match status" value="1"/>
</dbReference>
<dbReference type="Pfam" id="PF07716">
    <property type="entry name" value="bZIP_2"/>
    <property type="match status" value="1"/>
</dbReference>
<feature type="region of interest" description="Disordered" evidence="2">
    <location>
        <begin position="158"/>
        <end position="205"/>
    </location>
</feature>
<keyword evidence="5" id="KW-1185">Reference proteome</keyword>
<comment type="caution">
    <text evidence="4">The sequence shown here is derived from an EMBL/GenBank/DDBJ whole genome shotgun (WGS) entry which is preliminary data.</text>
</comment>
<evidence type="ECO:0000256" key="1">
    <source>
        <dbReference type="SAM" id="Coils"/>
    </source>
</evidence>
<accession>A0A8S3YNN2</accession>
<organism evidence="4 5">
    <name type="scientific">Candidula unifasciata</name>
    <dbReference type="NCBI Taxonomy" id="100452"/>
    <lineage>
        <taxon>Eukaryota</taxon>
        <taxon>Metazoa</taxon>
        <taxon>Spiralia</taxon>
        <taxon>Lophotrochozoa</taxon>
        <taxon>Mollusca</taxon>
        <taxon>Gastropoda</taxon>
        <taxon>Heterobranchia</taxon>
        <taxon>Euthyneura</taxon>
        <taxon>Panpulmonata</taxon>
        <taxon>Eupulmonata</taxon>
        <taxon>Stylommatophora</taxon>
        <taxon>Helicina</taxon>
        <taxon>Helicoidea</taxon>
        <taxon>Geomitridae</taxon>
        <taxon>Candidula</taxon>
    </lineage>
</organism>
<dbReference type="PANTHER" id="PTHR23334:SF20">
    <property type="entry name" value="BASIC LEUCINE ZIPPER 24"/>
    <property type="match status" value="1"/>
</dbReference>
<dbReference type="PROSITE" id="PS50217">
    <property type="entry name" value="BZIP"/>
    <property type="match status" value="1"/>
</dbReference>
<dbReference type="PANTHER" id="PTHR23334">
    <property type="entry name" value="CCAAT/ENHANCER BINDING PROTEIN"/>
    <property type="match status" value="1"/>
</dbReference>
<feature type="compositionally biased region" description="Low complexity" evidence="2">
    <location>
        <begin position="158"/>
        <end position="174"/>
    </location>
</feature>
<evidence type="ECO:0000313" key="4">
    <source>
        <dbReference type="EMBL" id="CAG5117055.1"/>
    </source>
</evidence>
<dbReference type="CDD" id="cd14693">
    <property type="entry name" value="bZIP_CEBP"/>
    <property type="match status" value="1"/>
</dbReference>
<dbReference type="GO" id="GO:0000978">
    <property type="term" value="F:RNA polymerase II cis-regulatory region sequence-specific DNA binding"/>
    <property type="evidence" value="ECO:0007669"/>
    <property type="project" value="TreeGrafter"/>
</dbReference>
<proteinExistence type="predicted"/>
<dbReference type="InterPro" id="IPR046347">
    <property type="entry name" value="bZIP_sf"/>
</dbReference>
<dbReference type="InterPro" id="IPR031106">
    <property type="entry name" value="C/EBP"/>
</dbReference>
<sequence>MDSLQLSEFDLQTFFGSNKDYSEQQSLPQVMLDATAVVHQEKYPGEGLVLPPPVVNFLDHGHSPEQSDVTSYYSDDSCATPHHIPEFCQLTSPDAEAPSHNFVWPSCSNVSKEQFFTAPETSNYGLKHEEFAHASCQKAVQPGPSDAVAFPFVTSPTTSLPSPSSTVYSVSSPGTPGPSCVRGRRPHDASAPYSTKSKRRMAEKGTQEYVDKRARNNVAVRKSRAKAKEKQKETEVRVQALVDQNEQLQKKVDMLSKELNVLKGLFMNIGASIPDDFLKAIGDS</sequence>
<evidence type="ECO:0000259" key="3">
    <source>
        <dbReference type="PROSITE" id="PS50217"/>
    </source>
</evidence>
<gene>
    <name evidence="4" type="ORF">CUNI_LOCUS2613</name>
</gene>
<evidence type="ECO:0000313" key="5">
    <source>
        <dbReference type="Proteomes" id="UP000678393"/>
    </source>
</evidence>
<dbReference type="Proteomes" id="UP000678393">
    <property type="component" value="Unassembled WGS sequence"/>
</dbReference>
<dbReference type="InterPro" id="IPR004827">
    <property type="entry name" value="bZIP"/>
</dbReference>
<dbReference type="SMART" id="SM00338">
    <property type="entry name" value="BRLZ"/>
    <property type="match status" value="1"/>
</dbReference>
<reference evidence="4" key="1">
    <citation type="submission" date="2021-04" db="EMBL/GenBank/DDBJ databases">
        <authorList>
            <consortium name="Molecular Ecology Group"/>
        </authorList>
    </citation>
    <scope>NUCLEOTIDE SEQUENCE</scope>
</reference>
<evidence type="ECO:0000256" key="2">
    <source>
        <dbReference type="SAM" id="MobiDB-lite"/>
    </source>
</evidence>
<keyword evidence="1" id="KW-0175">Coiled coil</keyword>
<dbReference type="AlphaFoldDB" id="A0A8S3YNN2"/>